<dbReference type="STRING" id="157733.AB986_13510"/>
<dbReference type="RefSeq" id="WP_048311642.1">
    <property type="nucleotide sequence ID" value="NZ_CP119526.1"/>
</dbReference>
<organism evidence="1 2">
    <name type="scientific">Guptibacillus hwajinpoensis</name>
    <dbReference type="NCBI Taxonomy" id="208199"/>
    <lineage>
        <taxon>Bacteria</taxon>
        <taxon>Bacillati</taxon>
        <taxon>Bacillota</taxon>
        <taxon>Bacilli</taxon>
        <taxon>Bacillales</taxon>
        <taxon>Guptibacillaceae</taxon>
        <taxon>Guptibacillus</taxon>
    </lineage>
</organism>
<evidence type="ECO:0000313" key="2">
    <source>
        <dbReference type="Proteomes" id="UP000035996"/>
    </source>
</evidence>
<keyword evidence="2" id="KW-1185">Reference proteome</keyword>
<dbReference type="AlphaFoldDB" id="A0A0J6CL14"/>
<dbReference type="OrthoDB" id="2964109at2"/>
<evidence type="ECO:0000313" key="1">
    <source>
        <dbReference type="EMBL" id="KMM36926.1"/>
    </source>
</evidence>
<reference evidence="1" key="1">
    <citation type="submission" date="2015-06" db="EMBL/GenBank/DDBJ databases">
        <authorList>
            <person name="Liu B."/>
            <person name="Wang J."/>
            <person name="Zhu Y."/>
            <person name="Liu G."/>
            <person name="Chen Q."/>
            <person name="Zheng C."/>
            <person name="Che J."/>
            <person name="Ge C."/>
            <person name="Shi H."/>
            <person name="Pan Z."/>
            <person name="Liu X."/>
        </authorList>
    </citation>
    <scope>NUCLEOTIDE SEQUENCE [LARGE SCALE GENOMIC DNA]</scope>
    <source>
        <strain evidence="1">DSM 16346</strain>
    </source>
</reference>
<gene>
    <name evidence="1" type="ORF">AB986_13510</name>
</gene>
<dbReference type="Proteomes" id="UP000035996">
    <property type="component" value="Unassembled WGS sequence"/>
</dbReference>
<proteinExistence type="predicted"/>
<accession>A0A0J6CL14</accession>
<dbReference type="EMBL" id="LELK01000004">
    <property type="protein sequence ID" value="KMM36926.1"/>
    <property type="molecule type" value="Genomic_DNA"/>
</dbReference>
<protein>
    <submittedName>
        <fullName evidence="1">Uncharacterized protein</fullName>
    </submittedName>
</protein>
<comment type="caution">
    <text evidence="1">The sequence shown here is derived from an EMBL/GenBank/DDBJ whole genome shotgun (WGS) entry which is preliminary data.</text>
</comment>
<name>A0A0J6CL14_9BACL</name>
<sequence>MTYYIEPTINRQKALKAMKQYTSSFLLRIVENKKKIESSELVYLPFWMYEYHLETTSLKEEINGRIAIESISEQAAILPVDYPLQEGEVPGEIFAHCPPNPEKAKHALYWEAFGKEKKRKQISISLENPSQLYLPYWVGYIKGNRREVYMVDGVTGKVDLPMKDSFLHHLKNQLKHSSI</sequence>